<dbReference type="InterPro" id="IPR025484">
    <property type="entry name" value="DUF4376"/>
</dbReference>
<reference evidence="2 3" key="1">
    <citation type="submission" date="2018-03" db="EMBL/GenBank/DDBJ databases">
        <title>Genomic Encyclopedia of Archaeal and Bacterial Type Strains, Phase II (KMG-II): from individual species to whole genera.</title>
        <authorList>
            <person name="Goeker M."/>
        </authorList>
    </citation>
    <scope>NUCLEOTIDE SEQUENCE [LARGE SCALE GENOMIC DNA]</scope>
    <source>
        <strain evidence="2 3">DSM 25328</strain>
    </source>
</reference>
<dbReference type="AlphaFoldDB" id="A0A2T1ACC7"/>
<sequence>MSNIDFSKVVTAAARNEQDRAKALAKLADIRWQCSVAGVVLPDGLQVPGDEATRLALSGAVSALQQDMISAPLAWKTPTGFVELTKPQVEAAAQAVVQHIQACFAAEATVAAQIEAASDPAGFDIQAAFGAALAI</sequence>
<gene>
    <name evidence="2" type="ORF">CLV89_112120</name>
</gene>
<evidence type="ECO:0000313" key="2">
    <source>
        <dbReference type="EMBL" id="PRZ46008.1"/>
    </source>
</evidence>
<accession>A0A2T1ACC7</accession>
<comment type="caution">
    <text evidence="2">The sequence shown here is derived from an EMBL/GenBank/DDBJ whole genome shotgun (WGS) entry which is preliminary data.</text>
</comment>
<evidence type="ECO:0000259" key="1">
    <source>
        <dbReference type="Pfam" id="PF14301"/>
    </source>
</evidence>
<organism evidence="2 3">
    <name type="scientific">Tritonibacter scottomollicae</name>
    <name type="common">Epibacterium scottomollicae</name>
    <dbReference type="NCBI Taxonomy" id="483013"/>
    <lineage>
        <taxon>Bacteria</taxon>
        <taxon>Pseudomonadati</taxon>
        <taxon>Pseudomonadota</taxon>
        <taxon>Alphaproteobacteria</taxon>
        <taxon>Rhodobacterales</taxon>
        <taxon>Paracoccaceae</taxon>
        <taxon>Tritonibacter</taxon>
    </lineage>
</organism>
<protein>
    <submittedName>
        <fullName evidence="2">Uncharacterized protein DUF4376</fullName>
    </submittedName>
</protein>
<dbReference type="OrthoDB" id="7869806at2"/>
<proteinExistence type="predicted"/>
<dbReference type="RefSeq" id="WP_106164855.1">
    <property type="nucleotide sequence ID" value="NZ_PVUF01000012.1"/>
</dbReference>
<name>A0A2T1ACC7_TRISK</name>
<evidence type="ECO:0000313" key="3">
    <source>
        <dbReference type="Proteomes" id="UP000237718"/>
    </source>
</evidence>
<feature type="domain" description="DUF4376" evidence="1">
    <location>
        <begin position="19"/>
        <end position="125"/>
    </location>
</feature>
<dbReference type="EMBL" id="PVUF01000012">
    <property type="protein sequence ID" value="PRZ46008.1"/>
    <property type="molecule type" value="Genomic_DNA"/>
</dbReference>
<dbReference type="Proteomes" id="UP000237718">
    <property type="component" value="Unassembled WGS sequence"/>
</dbReference>
<dbReference type="Pfam" id="PF14301">
    <property type="entry name" value="DUF4376"/>
    <property type="match status" value="1"/>
</dbReference>